<dbReference type="PROSITE" id="PS00436">
    <property type="entry name" value="PEROXIDASE_2"/>
    <property type="match status" value="1"/>
</dbReference>
<keyword evidence="5" id="KW-0560">Oxidoreductase</keyword>
<evidence type="ECO:0000256" key="5">
    <source>
        <dbReference type="ARBA" id="ARBA00023002"/>
    </source>
</evidence>
<dbReference type="SUPFAM" id="SSF48113">
    <property type="entry name" value="Heme-dependent peroxidases"/>
    <property type="match status" value="1"/>
</dbReference>
<keyword evidence="6" id="KW-0408">Iron</keyword>
<evidence type="ECO:0000256" key="1">
    <source>
        <dbReference type="ARBA" id="ARBA00001970"/>
    </source>
</evidence>
<gene>
    <name evidence="7" type="ORF">B0T14DRAFT_386714</name>
</gene>
<feature type="non-terminal residue" evidence="7">
    <location>
        <position position="66"/>
    </location>
</feature>
<keyword evidence="2 7" id="KW-0575">Peroxidase</keyword>
<dbReference type="GO" id="GO:0020037">
    <property type="term" value="F:heme binding"/>
    <property type="evidence" value="ECO:0007669"/>
    <property type="project" value="InterPro"/>
</dbReference>
<evidence type="ECO:0000313" key="8">
    <source>
        <dbReference type="Proteomes" id="UP001175000"/>
    </source>
</evidence>
<dbReference type="PANTHER" id="PTHR30555">
    <property type="entry name" value="HYDROPEROXIDASE I, BIFUNCTIONAL CATALASE-PEROXIDASE"/>
    <property type="match status" value="1"/>
</dbReference>
<sequence>NPLGANFSYTAAFATLDYAALKSDHKALLTQSQSWWPADFGHYGGLFIRLAWHSAGTYLAMDRRGG</sequence>
<protein>
    <submittedName>
        <fullName evidence="7">Heme peroxidase</fullName>
    </submittedName>
</protein>
<reference evidence="7" key="1">
    <citation type="submission" date="2023-06" db="EMBL/GenBank/DDBJ databases">
        <title>Genome-scale phylogeny and comparative genomics of the fungal order Sordariales.</title>
        <authorList>
            <consortium name="Lawrence Berkeley National Laboratory"/>
            <person name="Hensen N."/>
            <person name="Bonometti L."/>
            <person name="Westerberg I."/>
            <person name="Brannstrom I.O."/>
            <person name="Guillou S."/>
            <person name="Cros-Aarteil S."/>
            <person name="Calhoun S."/>
            <person name="Haridas S."/>
            <person name="Kuo A."/>
            <person name="Mondo S."/>
            <person name="Pangilinan J."/>
            <person name="Riley R."/>
            <person name="Labutti K."/>
            <person name="Andreopoulos B."/>
            <person name="Lipzen A."/>
            <person name="Chen C."/>
            <person name="Yanf M."/>
            <person name="Daum C."/>
            <person name="Ng V."/>
            <person name="Clum A."/>
            <person name="Steindorff A."/>
            <person name="Ohm R."/>
            <person name="Martin F."/>
            <person name="Silar P."/>
            <person name="Natvig D."/>
            <person name="Lalanne C."/>
            <person name="Gautier V."/>
            <person name="Ament-Velasquez S.L."/>
            <person name="Kruys A."/>
            <person name="Hutchinson M.I."/>
            <person name="Powell A.J."/>
            <person name="Barry K."/>
            <person name="Miller A.N."/>
            <person name="Grigoriev I.V."/>
            <person name="Debuchy R."/>
            <person name="Gladieux P."/>
            <person name="Thoren M.H."/>
            <person name="Johannesson H."/>
        </authorList>
    </citation>
    <scope>NUCLEOTIDE SEQUENCE</scope>
    <source>
        <strain evidence="7">CBS 606.72</strain>
    </source>
</reference>
<keyword evidence="3" id="KW-0349">Heme</keyword>
<evidence type="ECO:0000256" key="2">
    <source>
        <dbReference type="ARBA" id="ARBA00022559"/>
    </source>
</evidence>
<proteinExistence type="predicted"/>
<dbReference type="InterPro" id="IPR000763">
    <property type="entry name" value="Catalase_peroxidase"/>
</dbReference>
<evidence type="ECO:0000256" key="6">
    <source>
        <dbReference type="ARBA" id="ARBA00023004"/>
    </source>
</evidence>
<dbReference type="GO" id="GO:0070301">
    <property type="term" value="P:cellular response to hydrogen peroxide"/>
    <property type="evidence" value="ECO:0007669"/>
    <property type="project" value="TreeGrafter"/>
</dbReference>
<evidence type="ECO:0000256" key="3">
    <source>
        <dbReference type="ARBA" id="ARBA00022617"/>
    </source>
</evidence>
<dbReference type="GO" id="GO:0042744">
    <property type="term" value="P:hydrogen peroxide catabolic process"/>
    <property type="evidence" value="ECO:0007669"/>
    <property type="project" value="TreeGrafter"/>
</dbReference>
<evidence type="ECO:0000313" key="7">
    <source>
        <dbReference type="EMBL" id="KAK0627959.1"/>
    </source>
</evidence>
<comment type="cofactor">
    <cofactor evidence="1">
        <name>heme b</name>
        <dbReference type="ChEBI" id="CHEBI:60344"/>
    </cofactor>
</comment>
<dbReference type="GO" id="GO:0046872">
    <property type="term" value="F:metal ion binding"/>
    <property type="evidence" value="ECO:0007669"/>
    <property type="project" value="UniProtKB-KW"/>
</dbReference>
<dbReference type="Proteomes" id="UP001175000">
    <property type="component" value="Unassembled WGS sequence"/>
</dbReference>
<keyword evidence="8" id="KW-1185">Reference proteome</keyword>
<dbReference type="Gene3D" id="1.10.520.10">
    <property type="match status" value="1"/>
</dbReference>
<accession>A0AA39X606</accession>
<dbReference type="AlphaFoldDB" id="A0AA39X606"/>
<organism evidence="7 8">
    <name type="scientific">Immersiella caudata</name>
    <dbReference type="NCBI Taxonomy" id="314043"/>
    <lineage>
        <taxon>Eukaryota</taxon>
        <taxon>Fungi</taxon>
        <taxon>Dikarya</taxon>
        <taxon>Ascomycota</taxon>
        <taxon>Pezizomycotina</taxon>
        <taxon>Sordariomycetes</taxon>
        <taxon>Sordariomycetidae</taxon>
        <taxon>Sordariales</taxon>
        <taxon>Lasiosphaeriaceae</taxon>
        <taxon>Immersiella</taxon>
    </lineage>
</organism>
<dbReference type="GO" id="GO:0005829">
    <property type="term" value="C:cytosol"/>
    <property type="evidence" value="ECO:0007669"/>
    <property type="project" value="TreeGrafter"/>
</dbReference>
<dbReference type="GO" id="GO:0004096">
    <property type="term" value="F:catalase activity"/>
    <property type="evidence" value="ECO:0007669"/>
    <property type="project" value="InterPro"/>
</dbReference>
<dbReference type="PRINTS" id="PR00460">
    <property type="entry name" value="BPEROXIDASE"/>
</dbReference>
<evidence type="ECO:0000256" key="4">
    <source>
        <dbReference type="ARBA" id="ARBA00022723"/>
    </source>
</evidence>
<keyword evidence="4" id="KW-0479">Metal-binding</keyword>
<comment type="caution">
    <text evidence="7">The sequence shown here is derived from an EMBL/GenBank/DDBJ whole genome shotgun (WGS) entry which is preliminary data.</text>
</comment>
<feature type="non-terminal residue" evidence="7">
    <location>
        <position position="1"/>
    </location>
</feature>
<dbReference type="InterPro" id="IPR019794">
    <property type="entry name" value="Peroxidases_AS"/>
</dbReference>
<dbReference type="InterPro" id="IPR010255">
    <property type="entry name" value="Haem_peroxidase_sf"/>
</dbReference>
<name>A0AA39X606_9PEZI</name>
<dbReference type="PANTHER" id="PTHR30555:SF0">
    <property type="entry name" value="CATALASE-PEROXIDASE"/>
    <property type="match status" value="1"/>
</dbReference>
<dbReference type="EMBL" id="JAULSU010000002">
    <property type="protein sequence ID" value="KAK0627959.1"/>
    <property type="molecule type" value="Genomic_DNA"/>
</dbReference>